<proteinExistence type="inferred from homology"/>
<dbReference type="KEGG" id="spl:Spea_2204"/>
<evidence type="ECO:0000313" key="10">
    <source>
        <dbReference type="Proteomes" id="UP000002608"/>
    </source>
</evidence>
<dbReference type="CDD" id="cd00250">
    <property type="entry name" value="CAS_like"/>
    <property type="match status" value="1"/>
</dbReference>
<dbReference type="HOGENOM" id="CLU_021859_2_2_6"/>
<dbReference type="EMBL" id="CP000851">
    <property type="protein sequence ID" value="ABV87524.1"/>
    <property type="molecule type" value="Genomic_DNA"/>
</dbReference>
<evidence type="ECO:0000256" key="6">
    <source>
        <dbReference type="ARBA" id="ARBA00023002"/>
    </source>
</evidence>
<dbReference type="GO" id="GO:0045329">
    <property type="term" value="P:carnitine biosynthetic process"/>
    <property type="evidence" value="ECO:0007669"/>
    <property type="project" value="InterPro"/>
</dbReference>
<gene>
    <name evidence="9" type="ordered locus">Spea_2204</name>
</gene>
<dbReference type="GO" id="GO:0008336">
    <property type="term" value="F:gamma-butyrobetaine dioxygenase activity"/>
    <property type="evidence" value="ECO:0007669"/>
    <property type="project" value="UniProtKB-EC"/>
</dbReference>
<dbReference type="GO" id="GO:0005506">
    <property type="term" value="F:iron ion binding"/>
    <property type="evidence" value="ECO:0007669"/>
    <property type="project" value="InterPro"/>
</dbReference>
<dbReference type="GO" id="GO:0050353">
    <property type="term" value="F:trimethyllysine dioxygenase activity"/>
    <property type="evidence" value="ECO:0007669"/>
    <property type="project" value="InterPro"/>
</dbReference>
<comment type="cofactor">
    <cofactor evidence="1">
        <name>Fe(2+)</name>
        <dbReference type="ChEBI" id="CHEBI:29033"/>
    </cofactor>
</comment>
<dbReference type="InterPro" id="IPR038492">
    <property type="entry name" value="GBBH-like_N_sf"/>
</dbReference>
<keyword evidence="6 9" id="KW-0560">Oxidoreductase</keyword>
<keyword evidence="4" id="KW-0479">Metal-binding</keyword>
<dbReference type="Proteomes" id="UP000002608">
    <property type="component" value="Chromosome"/>
</dbReference>
<keyword evidence="7" id="KW-0408">Iron</keyword>
<dbReference type="STRING" id="398579.Spea_2204"/>
<dbReference type="InterPro" id="IPR012776">
    <property type="entry name" value="Trimethyllysine_dOase"/>
</dbReference>
<evidence type="ECO:0000256" key="1">
    <source>
        <dbReference type="ARBA" id="ARBA00001954"/>
    </source>
</evidence>
<evidence type="ECO:0000256" key="7">
    <source>
        <dbReference type="ARBA" id="ARBA00023004"/>
    </source>
</evidence>
<dbReference type="EC" id="1.14.11.1" evidence="9"/>
<accession>A8H4N7</accession>
<dbReference type="PANTHER" id="PTHR10696:SF51">
    <property type="entry name" value="TRIMETHYLLYSINE DIOXYGENASE, MITOCHONDRIAL"/>
    <property type="match status" value="1"/>
</dbReference>
<keyword evidence="10" id="KW-1185">Reference proteome</keyword>
<dbReference type="NCBIfam" id="TIGR02410">
    <property type="entry name" value="carnitine_TMLD"/>
    <property type="match status" value="1"/>
</dbReference>
<organism evidence="9 10">
    <name type="scientific">Shewanella pealeana (strain ATCC 700345 / ANG-SQ1)</name>
    <dbReference type="NCBI Taxonomy" id="398579"/>
    <lineage>
        <taxon>Bacteria</taxon>
        <taxon>Pseudomonadati</taxon>
        <taxon>Pseudomonadota</taxon>
        <taxon>Gammaproteobacteria</taxon>
        <taxon>Alteromonadales</taxon>
        <taxon>Shewanellaceae</taxon>
        <taxon>Shewanella</taxon>
    </lineage>
</organism>
<sequence>MFIHKCERVDENLAIQFSNNNEANFSLFWLRDHSTDQSSLNPDTLQRDVETFSLPTVPQVEQFQIINNGAQLRIHWLDGDLVSEFDASFLFNMACTPVNDPSYQLWANELQNQVPDFDFEQVTANDAAFLPVLESMDRYGLVTFSGMPSNMEATKKLLNQVGYIRDTVFGSLWDFSNNGAHSDSAYTSVGIGLHTDSTYTLDPPGLQLLHCLAFDGEGAFNQFADGFKVAQTIKNEDPAAYETLSKIKVPAHYIEPGIQLRGQHEVVREDINGQFEQICFNNFDRSPFMLSASEQKAFYHAYGLFQRLINDPKYQVNFQLQPGRAVWFDNWRVLHARSAFSGFRHLAGGYTNREDYISKKLTLKGKTPWQE</sequence>
<dbReference type="Gene3D" id="3.30.2020.30">
    <property type="match status" value="1"/>
</dbReference>
<dbReference type="eggNOG" id="COG2175">
    <property type="taxonomic scope" value="Bacteria"/>
</dbReference>
<evidence type="ECO:0000256" key="2">
    <source>
        <dbReference type="ARBA" id="ARBA00001961"/>
    </source>
</evidence>
<dbReference type="FunFam" id="3.60.130.10:FF:000001">
    <property type="entry name" value="Trimethyllysine dioxygenase, mitochondrial"/>
    <property type="match status" value="1"/>
</dbReference>
<evidence type="ECO:0000256" key="3">
    <source>
        <dbReference type="ARBA" id="ARBA00008654"/>
    </source>
</evidence>
<evidence type="ECO:0000313" key="9">
    <source>
        <dbReference type="EMBL" id="ABV87524.1"/>
    </source>
</evidence>
<name>A8H4N7_SHEPA</name>
<comment type="similarity">
    <text evidence="3">Belongs to the gamma-BBH/TMLD family.</text>
</comment>
<dbReference type="SUPFAM" id="SSF51197">
    <property type="entry name" value="Clavaminate synthase-like"/>
    <property type="match status" value="1"/>
</dbReference>
<dbReference type="InterPro" id="IPR042098">
    <property type="entry name" value="TauD-like_sf"/>
</dbReference>
<dbReference type="AlphaFoldDB" id="A8H4N7"/>
<evidence type="ECO:0000256" key="5">
    <source>
        <dbReference type="ARBA" id="ARBA00022964"/>
    </source>
</evidence>
<feature type="domain" description="TauD/TfdA-like" evidence="8">
    <location>
        <begin position="113"/>
        <end position="350"/>
    </location>
</feature>
<comment type="cofactor">
    <cofactor evidence="2">
        <name>L-ascorbate</name>
        <dbReference type="ChEBI" id="CHEBI:38290"/>
    </cofactor>
</comment>
<dbReference type="OrthoDB" id="979809at2"/>
<dbReference type="Pfam" id="PF02668">
    <property type="entry name" value="TauD"/>
    <property type="match status" value="1"/>
</dbReference>
<dbReference type="Gene3D" id="3.60.130.10">
    <property type="entry name" value="Clavaminate synthase-like"/>
    <property type="match status" value="1"/>
</dbReference>
<dbReference type="PANTHER" id="PTHR10696">
    <property type="entry name" value="GAMMA-BUTYROBETAINE HYDROXYLASE-RELATED"/>
    <property type="match status" value="1"/>
</dbReference>
<dbReference type="InterPro" id="IPR050411">
    <property type="entry name" value="AlphaKG_dependent_hydroxylases"/>
</dbReference>
<protein>
    <submittedName>
        <fullName evidence="9">Trimethyllysine dioxygenase</fullName>
        <ecNumber evidence="9">1.14.11.1</ecNumber>
    </submittedName>
</protein>
<reference evidence="9 10" key="1">
    <citation type="submission" date="2007-10" db="EMBL/GenBank/DDBJ databases">
        <title>Complete sequence of Shewanella pealeana ATCC 700345.</title>
        <authorList>
            <consortium name="US DOE Joint Genome Institute"/>
            <person name="Copeland A."/>
            <person name="Lucas S."/>
            <person name="Lapidus A."/>
            <person name="Barry K."/>
            <person name="Glavina del Rio T."/>
            <person name="Dalin E."/>
            <person name="Tice H."/>
            <person name="Pitluck S."/>
            <person name="Chertkov O."/>
            <person name="Brettin T."/>
            <person name="Bruce D."/>
            <person name="Detter J.C."/>
            <person name="Han C."/>
            <person name="Schmutz J."/>
            <person name="Larimer F."/>
            <person name="Land M."/>
            <person name="Hauser L."/>
            <person name="Kyrpides N."/>
            <person name="Kim E."/>
            <person name="Zhao J.-S.Z."/>
            <person name="Manno D."/>
            <person name="Hawari J."/>
            <person name="Richardson P."/>
        </authorList>
    </citation>
    <scope>NUCLEOTIDE SEQUENCE [LARGE SCALE GENOMIC DNA]</scope>
    <source>
        <strain evidence="10">ATCC 700345 / ANG-SQ1</strain>
    </source>
</reference>
<dbReference type="InterPro" id="IPR003819">
    <property type="entry name" value="TauD/TfdA-like"/>
</dbReference>
<evidence type="ECO:0000259" key="8">
    <source>
        <dbReference type="Pfam" id="PF02668"/>
    </source>
</evidence>
<evidence type="ECO:0000256" key="4">
    <source>
        <dbReference type="ARBA" id="ARBA00022723"/>
    </source>
</evidence>
<dbReference type="RefSeq" id="WP_012155440.1">
    <property type="nucleotide sequence ID" value="NC_009901.1"/>
</dbReference>
<keyword evidence="5 9" id="KW-0223">Dioxygenase</keyword>